<dbReference type="EMBL" id="OW152817">
    <property type="protein sequence ID" value="CAH2069188.1"/>
    <property type="molecule type" value="Genomic_DNA"/>
</dbReference>
<sequence>MFGGSGAGGGGYGEGGEGYGLGYVGGGRLQQYAHFAPHQNVWHHHHAAHHDSYEAIRGVAGGALFAQCTPRPLTDCSCRDLSSD</sequence>
<dbReference type="Proteomes" id="UP000837857">
    <property type="component" value="Chromosome 5"/>
</dbReference>
<evidence type="ECO:0000313" key="2">
    <source>
        <dbReference type="Proteomes" id="UP000837857"/>
    </source>
</evidence>
<name>A0ABN8IXH7_9NEOP</name>
<organism evidence="1 2">
    <name type="scientific">Iphiclides podalirius</name>
    <name type="common">scarce swallowtail</name>
    <dbReference type="NCBI Taxonomy" id="110791"/>
    <lineage>
        <taxon>Eukaryota</taxon>
        <taxon>Metazoa</taxon>
        <taxon>Ecdysozoa</taxon>
        <taxon>Arthropoda</taxon>
        <taxon>Hexapoda</taxon>
        <taxon>Insecta</taxon>
        <taxon>Pterygota</taxon>
        <taxon>Neoptera</taxon>
        <taxon>Endopterygota</taxon>
        <taxon>Lepidoptera</taxon>
        <taxon>Glossata</taxon>
        <taxon>Ditrysia</taxon>
        <taxon>Papilionoidea</taxon>
        <taxon>Papilionidae</taxon>
        <taxon>Papilioninae</taxon>
        <taxon>Iphiclides</taxon>
    </lineage>
</organism>
<keyword evidence="2" id="KW-1185">Reference proteome</keyword>
<protein>
    <submittedName>
        <fullName evidence="1">Uncharacterized protein</fullName>
    </submittedName>
</protein>
<evidence type="ECO:0000313" key="1">
    <source>
        <dbReference type="EMBL" id="CAH2069188.1"/>
    </source>
</evidence>
<proteinExistence type="predicted"/>
<feature type="non-terminal residue" evidence="1">
    <location>
        <position position="1"/>
    </location>
</feature>
<reference evidence="1" key="1">
    <citation type="submission" date="2022-03" db="EMBL/GenBank/DDBJ databases">
        <authorList>
            <person name="Martin H S."/>
        </authorList>
    </citation>
    <scope>NUCLEOTIDE SEQUENCE</scope>
</reference>
<gene>
    <name evidence="1" type="ORF">IPOD504_LOCUS14780</name>
</gene>
<accession>A0ABN8IXH7</accession>